<feature type="domain" description="HTH crp-type" evidence="1">
    <location>
        <begin position="1"/>
        <end position="45"/>
    </location>
</feature>
<dbReference type="Pfam" id="PF00325">
    <property type="entry name" value="Crp"/>
    <property type="match status" value="1"/>
</dbReference>
<organism evidence="2">
    <name type="scientific">Trichodesmium erythraeum (strain IMS101)</name>
    <dbReference type="NCBI Taxonomy" id="203124"/>
    <lineage>
        <taxon>Bacteria</taxon>
        <taxon>Bacillati</taxon>
        <taxon>Cyanobacteriota</taxon>
        <taxon>Cyanophyceae</taxon>
        <taxon>Oscillatoriophycideae</taxon>
        <taxon>Oscillatoriales</taxon>
        <taxon>Microcoleaceae</taxon>
        <taxon>Trichodesmium</taxon>
    </lineage>
</organism>
<proteinExistence type="predicted"/>
<name>Q10V69_TRIEI</name>
<accession>Q10V69</accession>
<reference evidence="2" key="1">
    <citation type="submission" date="2006-06" db="EMBL/GenBank/DDBJ databases">
        <title>Complete sequence of Trichodesmium erythraeum IMS101.</title>
        <authorList>
            <consortium name="US DOE Joint Genome Institute"/>
            <person name="Copeland A."/>
            <person name="Lucas S."/>
            <person name="Lapidus A."/>
            <person name="Barry K."/>
            <person name="Detter J.C."/>
            <person name="Glavina del Rio T."/>
            <person name="Hammon N."/>
            <person name="Israni S."/>
            <person name="Dalin E."/>
            <person name="Tice H."/>
            <person name="Pitluck S."/>
            <person name="Kiss H."/>
            <person name="Munk A.C."/>
            <person name="Brettin T."/>
            <person name="Bruce D."/>
            <person name="Han C."/>
            <person name="Tapia R."/>
            <person name="Gilna P."/>
            <person name="Schmutz J."/>
            <person name="Larimer F."/>
            <person name="Land M."/>
            <person name="Hauser L."/>
            <person name="Kyrpides N."/>
            <person name="Kim E."/>
            <person name="Richardson P."/>
        </authorList>
    </citation>
    <scope>NUCLEOTIDE SEQUENCE [LARGE SCALE GENOMIC DNA]</scope>
    <source>
        <strain evidence="2">IMS101</strain>
    </source>
</reference>
<gene>
    <name evidence="2" type="ordered locus">Tery_4941</name>
</gene>
<dbReference type="HOGENOM" id="CLU_3206618_0_0_3"/>
<dbReference type="STRING" id="203124.Tery_4941"/>
<dbReference type="GO" id="GO:0006355">
    <property type="term" value="P:regulation of DNA-templated transcription"/>
    <property type="evidence" value="ECO:0007669"/>
    <property type="project" value="InterPro"/>
</dbReference>
<protein>
    <submittedName>
        <fullName evidence="2">Putative transcriptional regulator, Crp/Fnr family</fullName>
    </submittedName>
</protein>
<dbReference type="InterPro" id="IPR036390">
    <property type="entry name" value="WH_DNA-bd_sf"/>
</dbReference>
<dbReference type="InterPro" id="IPR012318">
    <property type="entry name" value="HTH_CRP"/>
</dbReference>
<dbReference type="KEGG" id="ter:Tery_4941"/>
<dbReference type="OrthoDB" id="5242211at2"/>
<evidence type="ECO:0000313" key="2">
    <source>
        <dbReference type="EMBL" id="ABG53855.1"/>
    </source>
</evidence>
<dbReference type="SUPFAM" id="SSF46785">
    <property type="entry name" value="Winged helix' DNA-binding domain"/>
    <property type="match status" value="1"/>
</dbReference>
<dbReference type="eggNOG" id="COG0664">
    <property type="taxonomic scope" value="Bacteria"/>
</dbReference>
<dbReference type="GO" id="GO:0003677">
    <property type="term" value="F:DNA binding"/>
    <property type="evidence" value="ECO:0007669"/>
    <property type="project" value="InterPro"/>
</dbReference>
<sequence>MLLKQEFGQSVPNGTRLNIHLIHQDIAAAIGTTRVTITRLLGKLK</sequence>
<dbReference type="PROSITE" id="PS51063">
    <property type="entry name" value="HTH_CRP_2"/>
    <property type="match status" value="1"/>
</dbReference>
<dbReference type="EMBL" id="CP000393">
    <property type="protein sequence ID" value="ABG53855.1"/>
    <property type="molecule type" value="Genomic_DNA"/>
</dbReference>
<dbReference type="AlphaFoldDB" id="Q10V69"/>
<dbReference type="InterPro" id="IPR036388">
    <property type="entry name" value="WH-like_DNA-bd_sf"/>
</dbReference>
<evidence type="ECO:0000259" key="1">
    <source>
        <dbReference type="PROSITE" id="PS51063"/>
    </source>
</evidence>
<dbReference type="Gene3D" id="1.10.10.10">
    <property type="entry name" value="Winged helix-like DNA-binding domain superfamily/Winged helix DNA-binding domain"/>
    <property type="match status" value="1"/>
</dbReference>